<feature type="signal peptide" evidence="1">
    <location>
        <begin position="1"/>
        <end position="19"/>
    </location>
</feature>
<dbReference type="KEGG" id="psty:BFS30_11180"/>
<organism evidence="2 3">
    <name type="scientific">Pedobacter steynii</name>
    <dbReference type="NCBI Taxonomy" id="430522"/>
    <lineage>
        <taxon>Bacteria</taxon>
        <taxon>Pseudomonadati</taxon>
        <taxon>Bacteroidota</taxon>
        <taxon>Sphingobacteriia</taxon>
        <taxon>Sphingobacteriales</taxon>
        <taxon>Sphingobacteriaceae</taxon>
        <taxon>Pedobacter</taxon>
    </lineage>
</organism>
<accession>A0A1D7QG62</accession>
<dbReference type="RefSeq" id="WP_069379370.1">
    <property type="nucleotide sequence ID" value="NZ_CP017141.1"/>
</dbReference>
<keyword evidence="1" id="KW-0732">Signal</keyword>
<dbReference type="GO" id="GO:0019867">
    <property type="term" value="C:outer membrane"/>
    <property type="evidence" value="ECO:0007669"/>
    <property type="project" value="InterPro"/>
</dbReference>
<evidence type="ECO:0000313" key="3">
    <source>
        <dbReference type="Proteomes" id="UP000094313"/>
    </source>
</evidence>
<dbReference type="OrthoDB" id="9790776at2"/>
<reference evidence="2 3" key="1">
    <citation type="submission" date="2016-08" db="EMBL/GenBank/DDBJ databases">
        <authorList>
            <person name="Seilhamer J.J."/>
        </authorList>
    </citation>
    <scope>NUCLEOTIDE SEQUENCE [LARGE SCALE GENOMIC DNA]</scope>
    <source>
        <strain evidence="2 3">DX4</strain>
    </source>
</reference>
<dbReference type="PROSITE" id="PS51257">
    <property type="entry name" value="PROKAR_LIPOPROTEIN"/>
    <property type="match status" value="1"/>
</dbReference>
<proteinExistence type="predicted"/>
<protein>
    <recommendedName>
        <fullName evidence="4">Lipopolysaccharide-assembly</fullName>
    </recommendedName>
</protein>
<sequence length="169" mass="19065">MKKLYILFIVALFSSCSIKFNGASIPAEMKTVNVTFFENNAPLVVPDMSSKFTENLRNRIRNQTSLNMTTNDAHGVFAGTITNYDIRPTTIQDANNRGQTASGTNRMTVRVNVKYTNNLNPKLSYEESFERFVDFPTAGQNFQSQEAGLIDQVLTLLSEDIFNRAFANW</sequence>
<dbReference type="GO" id="GO:0043165">
    <property type="term" value="P:Gram-negative-bacterium-type cell outer membrane assembly"/>
    <property type="evidence" value="ECO:0007669"/>
    <property type="project" value="InterPro"/>
</dbReference>
<dbReference type="AlphaFoldDB" id="A0A1D7QG62"/>
<evidence type="ECO:0000256" key="1">
    <source>
        <dbReference type="SAM" id="SignalP"/>
    </source>
</evidence>
<evidence type="ECO:0008006" key="4">
    <source>
        <dbReference type="Google" id="ProtNLM"/>
    </source>
</evidence>
<keyword evidence="3" id="KW-1185">Reference proteome</keyword>
<feature type="chain" id="PRO_5009098551" description="Lipopolysaccharide-assembly" evidence="1">
    <location>
        <begin position="20"/>
        <end position="169"/>
    </location>
</feature>
<gene>
    <name evidence="2" type="ORF">BFS30_11180</name>
</gene>
<evidence type="ECO:0000313" key="2">
    <source>
        <dbReference type="EMBL" id="AOM77682.1"/>
    </source>
</evidence>
<dbReference type="EMBL" id="CP017141">
    <property type="protein sequence ID" value="AOM77682.1"/>
    <property type="molecule type" value="Genomic_DNA"/>
</dbReference>
<dbReference type="Pfam" id="PF04390">
    <property type="entry name" value="LptE"/>
    <property type="match status" value="1"/>
</dbReference>
<name>A0A1D7QG62_9SPHI</name>
<dbReference type="Proteomes" id="UP000094313">
    <property type="component" value="Chromosome"/>
</dbReference>
<dbReference type="InterPro" id="IPR007485">
    <property type="entry name" value="LPS_assembly_LptE"/>
</dbReference>